<sequence>MTGSDLLWTNLPPAKFSTSYEELRRQNREEYERRFSAPPPSSSQQPAPPYQGLPERQDRDYPPRQSTPWLSTGGRGRGGQTSTGRRRAKWVSGPGDGGSAGPVARKVCAVNPRAETGGSTGPVVRRARAVGRGQEGRPGRTGSSAGSRCRPAAGNVTSGGEKGEKGRLQAAVDDAAVRAPAKDAPSEGKLGSPRGKKETCPLRCCRAFSRENFLRPKFFHLARRSRDTRTTVTLHIVIQLVEFVILYTVTLPALGLVNLLGPNSFG</sequence>
<dbReference type="EMBL" id="JABSTR010001132">
    <property type="protein sequence ID" value="KAH9383474.1"/>
    <property type="molecule type" value="Genomic_DNA"/>
</dbReference>
<evidence type="ECO:0000256" key="2">
    <source>
        <dbReference type="SAM" id="Phobius"/>
    </source>
</evidence>
<gene>
    <name evidence="3" type="ORF">HPB48_024983</name>
</gene>
<dbReference type="AlphaFoldDB" id="A0A9J6H8Q3"/>
<organism evidence="3 4">
    <name type="scientific">Haemaphysalis longicornis</name>
    <name type="common">Bush tick</name>
    <dbReference type="NCBI Taxonomy" id="44386"/>
    <lineage>
        <taxon>Eukaryota</taxon>
        <taxon>Metazoa</taxon>
        <taxon>Ecdysozoa</taxon>
        <taxon>Arthropoda</taxon>
        <taxon>Chelicerata</taxon>
        <taxon>Arachnida</taxon>
        <taxon>Acari</taxon>
        <taxon>Parasitiformes</taxon>
        <taxon>Ixodida</taxon>
        <taxon>Ixodoidea</taxon>
        <taxon>Ixodidae</taxon>
        <taxon>Haemaphysalinae</taxon>
        <taxon>Haemaphysalis</taxon>
    </lineage>
</organism>
<keyword evidence="2" id="KW-0812">Transmembrane</keyword>
<name>A0A9J6H8Q3_HAELO</name>
<protein>
    <submittedName>
        <fullName evidence="3">Uncharacterized protein</fullName>
    </submittedName>
</protein>
<feature type="region of interest" description="Disordered" evidence="1">
    <location>
        <begin position="130"/>
        <end position="197"/>
    </location>
</feature>
<evidence type="ECO:0000313" key="3">
    <source>
        <dbReference type="EMBL" id="KAH9383474.1"/>
    </source>
</evidence>
<evidence type="ECO:0000256" key="1">
    <source>
        <dbReference type="SAM" id="MobiDB-lite"/>
    </source>
</evidence>
<evidence type="ECO:0000313" key="4">
    <source>
        <dbReference type="Proteomes" id="UP000821853"/>
    </source>
</evidence>
<proteinExistence type="predicted"/>
<comment type="caution">
    <text evidence="3">The sequence shown here is derived from an EMBL/GenBank/DDBJ whole genome shotgun (WGS) entry which is preliminary data.</text>
</comment>
<keyword evidence="4" id="KW-1185">Reference proteome</keyword>
<accession>A0A9J6H8Q3</accession>
<feature type="compositionally biased region" description="Basic and acidic residues" evidence="1">
    <location>
        <begin position="21"/>
        <end position="35"/>
    </location>
</feature>
<keyword evidence="2" id="KW-1133">Transmembrane helix</keyword>
<dbReference type="Proteomes" id="UP000821853">
    <property type="component" value="Unassembled WGS sequence"/>
</dbReference>
<reference evidence="3 4" key="1">
    <citation type="journal article" date="2020" name="Cell">
        <title>Large-Scale Comparative Analyses of Tick Genomes Elucidate Their Genetic Diversity and Vector Capacities.</title>
        <authorList>
            <consortium name="Tick Genome and Microbiome Consortium (TIGMIC)"/>
            <person name="Jia N."/>
            <person name="Wang J."/>
            <person name="Shi W."/>
            <person name="Du L."/>
            <person name="Sun Y."/>
            <person name="Zhan W."/>
            <person name="Jiang J.F."/>
            <person name="Wang Q."/>
            <person name="Zhang B."/>
            <person name="Ji P."/>
            <person name="Bell-Sakyi L."/>
            <person name="Cui X.M."/>
            <person name="Yuan T.T."/>
            <person name="Jiang B.G."/>
            <person name="Yang W.F."/>
            <person name="Lam T.T."/>
            <person name="Chang Q.C."/>
            <person name="Ding S.J."/>
            <person name="Wang X.J."/>
            <person name="Zhu J.G."/>
            <person name="Ruan X.D."/>
            <person name="Zhao L."/>
            <person name="Wei J.T."/>
            <person name="Ye R.Z."/>
            <person name="Que T.C."/>
            <person name="Du C.H."/>
            <person name="Zhou Y.H."/>
            <person name="Cheng J.X."/>
            <person name="Dai P.F."/>
            <person name="Guo W.B."/>
            <person name="Han X.H."/>
            <person name="Huang E.J."/>
            <person name="Li L.F."/>
            <person name="Wei W."/>
            <person name="Gao Y.C."/>
            <person name="Liu J.Z."/>
            <person name="Shao H.Z."/>
            <person name="Wang X."/>
            <person name="Wang C.C."/>
            <person name="Yang T.C."/>
            <person name="Huo Q.B."/>
            <person name="Li W."/>
            <person name="Chen H.Y."/>
            <person name="Chen S.E."/>
            <person name="Zhou L.G."/>
            <person name="Ni X.B."/>
            <person name="Tian J.H."/>
            <person name="Sheng Y."/>
            <person name="Liu T."/>
            <person name="Pan Y.S."/>
            <person name="Xia L.Y."/>
            <person name="Li J."/>
            <person name="Zhao F."/>
            <person name="Cao W.C."/>
        </authorList>
    </citation>
    <scope>NUCLEOTIDE SEQUENCE [LARGE SCALE GENOMIC DNA]</scope>
    <source>
        <strain evidence="3">HaeL-2018</strain>
    </source>
</reference>
<feature type="compositionally biased region" description="Pro residues" evidence="1">
    <location>
        <begin position="37"/>
        <end position="51"/>
    </location>
</feature>
<feature type="region of interest" description="Disordered" evidence="1">
    <location>
        <begin position="1"/>
        <end position="103"/>
    </location>
</feature>
<keyword evidence="2" id="KW-0472">Membrane</keyword>
<feature type="transmembrane region" description="Helical" evidence="2">
    <location>
        <begin position="232"/>
        <end position="257"/>
    </location>
</feature>
<feature type="compositionally biased region" description="Low complexity" evidence="1">
    <location>
        <begin position="170"/>
        <end position="179"/>
    </location>
</feature>
<dbReference type="VEuPathDB" id="VectorBase:HLOH_059421"/>